<keyword evidence="11" id="KW-0697">Rotamase</keyword>
<evidence type="ECO:0000313" key="14">
    <source>
        <dbReference type="EMBL" id="TMQ73563.1"/>
    </source>
</evidence>
<dbReference type="PROSITE" id="PS50198">
    <property type="entry name" value="PPIC_PPIASE_2"/>
    <property type="match status" value="1"/>
</dbReference>
<evidence type="ECO:0000256" key="8">
    <source>
        <dbReference type="ARBA" id="ARBA00038408"/>
    </source>
</evidence>
<dbReference type="Gene3D" id="3.10.50.40">
    <property type="match status" value="2"/>
</dbReference>
<feature type="domain" description="PpiC" evidence="13">
    <location>
        <begin position="241"/>
        <end position="339"/>
    </location>
</feature>
<evidence type="ECO:0000256" key="6">
    <source>
        <dbReference type="ARBA" id="ARBA00023136"/>
    </source>
</evidence>
<evidence type="ECO:0000313" key="15">
    <source>
        <dbReference type="Proteomes" id="UP000319771"/>
    </source>
</evidence>
<feature type="transmembrane region" description="Helical" evidence="12">
    <location>
        <begin position="14"/>
        <end position="39"/>
    </location>
</feature>
<evidence type="ECO:0000256" key="9">
    <source>
        <dbReference type="ARBA" id="ARBA00040743"/>
    </source>
</evidence>
<evidence type="ECO:0000256" key="10">
    <source>
        <dbReference type="ARBA" id="ARBA00042775"/>
    </source>
</evidence>
<dbReference type="InterPro" id="IPR027304">
    <property type="entry name" value="Trigger_fact/SurA_dom_sf"/>
</dbReference>
<organism evidence="14 15">
    <name type="scientific">Eiseniibacteriota bacterium</name>
    <dbReference type="NCBI Taxonomy" id="2212470"/>
    <lineage>
        <taxon>Bacteria</taxon>
        <taxon>Candidatus Eiseniibacteriota</taxon>
    </lineage>
</organism>
<dbReference type="InterPro" id="IPR052029">
    <property type="entry name" value="PpiD_chaperone"/>
</dbReference>
<keyword evidence="11" id="KW-0413">Isomerase</keyword>
<keyword evidence="3" id="KW-0997">Cell inner membrane</keyword>
<evidence type="ECO:0000256" key="2">
    <source>
        <dbReference type="ARBA" id="ARBA00022475"/>
    </source>
</evidence>
<dbReference type="PANTHER" id="PTHR47529:SF1">
    <property type="entry name" value="PERIPLASMIC CHAPERONE PPID"/>
    <property type="match status" value="1"/>
</dbReference>
<dbReference type="AlphaFoldDB" id="A0A538UCF1"/>
<accession>A0A538UCF1</accession>
<keyword evidence="5 12" id="KW-1133">Transmembrane helix</keyword>
<keyword evidence="2" id="KW-1003">Cell membrane</keyword>
<evidence type="ECO:0000256" key="5">
    <source>
        <dbReference type="ARBA" id="ARBA00022989"/>
    </source>
</evidence>
<dbReference type="InterPro" id="IPR000297">
    <property type="entry name" value="PPIase_PpiC"/>
</dbReference>
<evidence type="ECO:0000256" key="1">
    <source>
        <dbReference type="ARBA" id="ARBA00004382"/>
    </source>
</evidence>
<dbReference type="Pfam" id="PF13623">
    <property type="entry name" value="SurA_N_2"/>
    <property type="match status" value="1"/>
</dbReference>
<gene>
    <name evidence="14" type="ORF">E6K81_04030</name>
</gene>
<proteinExistence type="inferred from homology"/>
<keyword evidence="6 12" id="KW-0472">Membrane</keyword>
<reference evidence="14 15" key="1">
    <citation type="journal article" date="2019" name="Nat. Microbiol.">
        <title>Mediterranean grassland soil C-N compound turnover is dependent on rainfall and depth, and is mediated by genomically divergent microorganisms.</title>
        <authorList>
            <person name="Diamond S."/>
            <person name="Andeer P.F."/>
            <person name="Li Z."/>
            <person name="Crits-Christoph A."/>
            <person name="Burstein D."/>
            <person name="Anantharaman K."/>
            <person name="Lane K.R."/>
            <person name="Thomas B.C."/>
            <person name="Pan C."/>
            <person name="Northen T.R."/>
            <person name="Banfield J.F."/>
        </authorList>
    </citation>
    <scope>NUCLEOTIDE SEQUENCE [LARGE SCALE GENOMIC DNA]</scope>
    <source>
        <strain evidence="14">WS_11</strain>
    </source>
</reference>
<dbReference type="SUPFAM" id="SSF54534">
    <property type="entry name" value="FKBP-like"/>
    <property type="match status" value="1"/>
</dbReference>
<dbReference type="EMBL" id="VBPB01000059">
    <property type="protein sequence ID" value="TMQ73563.1"/>
    <property type="molecule type" value="Genomic_DNA"/>
</dbReference>
<dbReference type="GO" id="GO:0005886">
    <property type="term" value="C:plasma membrane"/>
    <property type="evidence" value="ECO:0007669"/>
    <property type="project" value="UniProtKB-SubCell"/>
</dbReference>
<evidence type="ECO:0000256" key="3">
    <source>
        <dbReference type="ARBA" id="ARBA00022519"/>
    </source>
</evidence>
<evidence type="ECO:0000256" key="12">
    <source>
        <dbReference type="SAM" id="Phobius"/>
    </source>
</evidence>
<sequence>MLKYLRVGNKRIKVLWWTLIIVTVVTFVGGFVFLLGAGLNSSTNARSRGDVGTVDGAGISRVEYANALNDQTVAFQRQSGSDPSSEEQRDLGTQAWRMLVTQKLVGARAKALGLKAYDREVVLALQSNPPAALADAPAFKTDGKFDPNKYVAALRDPKNNWAPFEEMTRQQLPVRKLQERLVASLKLSEPELRAAYRDRFEKVGITVVQVPPAGQQAPAPSDADLERLYQRYKGRFASGPRTQLEVLQIPIKFKPEEIRSAQEQAQGLADRARRGEDFAGLARDYSEGPGAAKGGEINRVFQPHEFGQALEAKMAALPKGGISDPFPDGPYWVVLKVLDRIPDPVSSLPNMRVAQIAIRVRPGESSLRDQTDAAKKIRDRAVHIGLGKAAAENGFSTSKTGFYDYSAAPPELQSAAAAADWGLSAKVGAVSDVVPSSDALTIVQVAAQRPSGAPPKEEIAEPLRQLAQVEARVTMAKPVAAKVAEGLQQGLPLEGAAKAAGLTPFTVESMSRAQPDARFGTVPEVVGAAFGTPVGRTIGPLETLGGWYFVRVNQHAPADSAAFDQLKAQITQEIITKRQQAFFAAWVAGLRAKAVVKDFRADAQQQ</sequence>
<comment type="subcellular location">
    <subcellularLocation>
        <location evidence="1">Cell inner membrane</location>
        <topology evidence="1">Single-pass type II membrane protein</topology>
        <orientation evidence="1">Periplasmic side</orientation>
    </subcellularLocation>
</comment>
<comment type="caution">
    <text evidence="14">The sequence shown here is derived from an EMBL/GenBank/DDBJ whole genome shotgun (WGS) entry which is preliminary data.</text>
</comment>
<dbReference type="PANTHER" id="PTHR47529">
    <property type="entry name" value="PEPTIDYL-PROLYL CIS-TRANS ISOMERASE D"/>
    <property type="match status" value="1"/>
</dbReference>
<protein>
    <recommendedName>
        <fullName evidence="9">Periplasmic chaperone PpiD</fullName>
    </recommendedName>
    <alternativeName>
        <fullName evidence="10">Periplasmic folding chaperone</fullName>
    </alternativeName>
</protein>
<dbReference type="InterPro" id="IPR046357">
    <property type="entry name" value="PPIase_dom_sf"/>
</dbReference>
<dbReference type="Proteomes" id="UP000319771">
    <property type="component" value="Unassembled WGS sequence"/>
</dbReference>
<evidence type="ECO:0000256" key="7">
    <source>
        <dbReference type="ARBA" id="ARBA00023186"/>
    </source>
</evidence>
<dbReference type="Pfam" id="PF13145">
    <property type="entry name" value="Rotamase_2"/>
    <property type="match status" value="1"/>
</dbReference>
<dbReference type="GO" id="GO:0003755">
    <property type="term" value="F:peptidyl-prolyl cis-trans isomerase activity"/>
    <property type="evidence" value="ECO:0007669"/>
    <property type="project" value="UniProtKB-KW"/>
</dbReference>
<name>A0A538UCF1_UNCEI</name>
<keyword evidence="4 12" id="KW-0812">Transmembrane</keyword>
<evidence type="ECO:0000256" key="11">
    <source>
        <dbReference type="PROSITE-ProRule" id="PRU00278"/>
    </source>
</evidence>
<evidence type="ECO:0000259" key="13">
    <source>
        <dbReference type="PROSITE" id="PS50198"/>
    </source>
</evidence>
<keyword evidence="7" id="KW-0143">Chaperone</keyword>
<dbReference type="SUPFAM" id="SSF109998">
    <property type="entry name" value="Triger factor/SurA peptide-binding domain-like"/>
    <property type="match status" value="1"/>
</dbReference>
<evidence type="ECO:0000256" key="4">
    <source>
        <dbReference type="ARBA" id="ARBA00022692"/>
    </source>
</evidence>
<comment type="similarity">
    <text evidence="8">Belongs to the PpiD chaperone family.</text>
</comment>